<accession>A0A379FHQ4</accession>
<dbReference type="EMBL" id="UGTS01000004">
    <property type="protein sequence ID" value="SUC19779.1"/>
    <property type="molecule type" value="Genomic_DNA"/>
</dbReference>
<name>A0A379FHQ4_PROMI</name>
<organism evidence="1 2">
    <name type="scientific">Proteus mirabilis</name>
    <dbReference type="NCBI Taxonomy" id="584"/>
    <lineage>
        <taxon>Bacteria</taxon>
        <taxon>Pseudomonadati</taxon>
        <taxon>Pseudomonadota</taxon>
        <taxon>Gammaproteobacteria</taxon>
        <taxon>Enterobacterales</taxon>
        <taxon>Morganellaceae</taxon>
        <taxon>Proteus</taxon>
    </lineage>
</organism>
<dbReference type="AlphaFoldDB" id="A0A379FHQ4"/>
<dbReference type="RefSeq" id="WP_004245995.1">
    <property type="nucleotide sequence ID" value="NZ_CAXOIZ010000016.1"/>
</dbReference>
<protein>
    <submittedName>
        <fullName evidence="1">Uncharacterized protein</fullName>
    </submittedName>
</protein>
<dbReference type="Proteomes" id="UP000254191">
    <property type="component" value="Unassembled WGS sequence"/>
</dbReference>
<gene>
    <name evidence="1" type="ORF">NCTC11938_01463</name>
</gene>
<evidence type="ECO:0000313" key="2">
    <source>
        <dbReference type="Proteomes" id="UP000254191"/>
    </source>
</evidence>
<evidence type="ECO:0000313" key="1">
    <source>
        <dbReference type="EMBL" id="SUC19779.1"/>
    </source>
</evidence>
<reference evidence="1 2" key="1">
    <citation type="submission" date="2018-06" db="EMBL/GenBank/DDBJ databases">
        <authorList>
            <consortium name="Pathogen Informatics"/>
            <person name="Doyle S."/>
        </authorList>
    </citation>
    <scope>NUCLEOTIDE SEQUENCE [LARGE SCALE GENOMIC DNA]</scope>
    <source>
        <strain evidence="1 2">NCTC11938</strain>
    </source>
</reference>
<sequence length="78" mass="8739">MKFEDLTEASQESARSVLSTLLVDSYRRNFKLTRDDILELGHRVRKAFVTLESEKPKPEMCGSGSIGCDFSSKQAPSI</sequence>
<proteinExistence type="predicted"/>